<dbReference type="STRING" id="1261131.lam_901"/>
<dbReference type="Proteomes" id="UP000017862">
    <property type="component" value="Chromosome"/>
</dbReference>
<keyword evidence="2" id="KW-1185">Reference proteome</keyword>
<dbReference type="Pfam" id="PF09923">
    <property type="entry name" value="DUF2155"/>
    <property type="match status" value="1"/>
</dbReference>
<evidence type="ECO:0008006" key="3">
    <source>
        <dbReference type="Google" id="ProtNLM"/>
    </source>
</evidence>
<dbReference type="EMBL" id="CP006604">
    <property type="protein sequence ID" value="AHA28233.1"/>
    <property type="molecule type" value="Genomic_DNA"/>
</dbReference>
<dbReference type="AlphaFoldDB" id="U6B5T6"/>
<dbReference type="HOGENOM" id="CLU_111521_2_0_5"/>
<dbReference type="RefSeq" id="WP_007557073.1">
    <property type="nucleotide sequence ID" value="NC_022793.1"/>
</dbReference>
<evidence type="ECO:0000313" key="2">
    <source>
        <dbReference type="Proteomes" id="UP000017862"/>
    </source>
</evidence>
<dbReference type="eggNOG" id="COG4765">
    <property type="taxonomic scope" value="Bacteria"/>
</dbReference>
<sequence>MKYVVLISTLFFLANSATVVKSSRLENRVAEFAGLDKITSRVLTFDVEINKLTQFGSLKILPRVCYSRDDREAQRVDAFVEISDTPIDHNSGLIFSGWMFADSPSMNALDHAIYDIWLIRCKNPIKSSHYNENYSVASNDENAVVSNDKNININD</sequence>
<organism evidence="1 2">
    <name type="scientific">Candidatus Liberibacter americanus str. Sao Paulo</name>
    <dbReference type="NCBI Taxonomy" id="1261131"/>
    <lineage>
        <taxon>Bacteria</taxon>
        <taxon>Pseudomonadati</taxon>
        <taxon>Pseudomonadota</taxon>
        <taxon>Alphaproteobacteria</taxon>
        <taxon>Hyphomicrobiales</taxon>
        <taxon>Rhizobiaceae</taxon>
        <taxon>Liberibacter</taxon>
    </lineage>
</organism>
<protein>
    <recommendedName>
        <fullName evidence="3">Cellulase-like protein</fullName>
    </recommendedName>
</protein>
<reference evidence="1 2" key="1">
    <citation type="journal article" date="2014" name="Mol. Plant Microbe Interact.">
        <title>The complete genome sequence of Candidatus Liberibacter americanus, associated with citrus Huanglongbing.</title>
        <authorList>
            <person name="Wulff N.A."/>
            <person name="Zhang S."/>
            <person name="Setubal J.C."/>
            <person name="Almeida N.F."/>
            <person name="Martins E.C."/>
            <person name="Harakava R."/>
            <person name="Kumar D."/>
            <person name="Rangel L.T."/>
            <person name="Foissac X."/>
            <person name="Bove J."/>
            <person name="Gabriel D.W."/>
        </authorList>
    </citation>
    <scope>NUCLEOTIDE SEQUENCE [LARGE SCALE GENOMIC DNA]</scope>
    <source>
        <strain evidence="1 2">Sao Paulo</strain>
    </source>
</reference>
<gene>
    <name evidence="1" type="ORF">lam_901</name>
</gene>
<dbReference type="KEGG" id="lar:lam_901"/>
<name>U6B5T6_9HYPH</name>
<accession>U6B5T6</accession>
<evidence type="ECO:0000313" key="1">
    <source>
        <dbReference type="EMBL" id="AHA28233.1"/>
    </source>
</evidence>
<dbReference type="PATRIC" id="fig|1261131.3.peg.863"/>
<proteinExistence type="predicted"/>
<dbReference type="InterPro" id="IPR019225">
    <property type="entry name" value="DUF2155"/>
</dbReference>